<evidence type="ECO:0008006" key="7">
    <source>
        <dbReference type="Google" id="ProtNLM"/>
    </source>
</evidence>
<sequence>MLEWLQHLSIPIENLVKNTTSTQTSDLIIFTIIFILFFGIILKLFDLFPKFVSYLPTLLTSLGIFGTFIGITLGLLSFDHKAIDTSIDQLLAGMKTAFITSLVGMAGAIIFKIIDTTLLSTGLSGYISYKLFRKKITPKTDITPKDILLALHEQNQYLKELGKIPDLLSDNKIIDQIKLMRSDLVQNGEQQIRSLANINSSQIEQLHNFNNFSSDLRKQLNDFAELLSKSATEQVINALKEVIVDFNKHLTEQFGENFKQLNEAVERLVTWQELYKQQLADMQAQYRQGVLAITQTEQSLANISQESKVIPVTMQNLKEVLVVNQHQVNELSRHLDTFKDIRDKAVEAVPEIRQQIDNTVKAVQESVNIASTHYTKLLDESDKYIKQHHETSFHILNQFTSASEQNVKVMIEGSQKISEELKVSANEVGRIIIDGANEFQNTVHSTNTSLTNTSNYLQSQTETIKTTLQDTVEDLNKHLRDMLNNLISESQVMTSTFAKANQELAADTQKVRNNLVSTIEETLQSLKNQTNQQLSSIYQAQTKEIEHTFRALEEEIKKRVSLSAETVNETLKVIDKSMQQEIQRVMSEMGRALTAISGKFADDYTRMLALINPNKRL</sequence>
<evidence type="ECO:0000313" key="6">
    <source>
        <dbReference type="EMBL" id="WGZ92096.1"/>
    </source>
</evidence>
<evidence type="ECO:0000256" key="5">
    <source>
        <dbReference type="SAM" id="Phobius"/>
    </source>
</evidence>
<feature type="transmembrane region" description="Helical" evidence="5">
    <location>
        <begin position="27"/>
        <end position="45"/>
    </location>
</feature>
<evidence type="ECO:0000256" key="1">
    <source>
        <dbReference type="ARBA" id="ARBA00004245"/>
    </source>
</evidence>
<dbReference type="GO" id="GO:0072686">
    <property type="term" value="C:mitotic spindle"/>
    <property type="evidence" value="ECO:0007669"/>
    <property type="project" value="TreeGrafter"/>
</dbReference>
<reference evidence="6" key="1">
    <citation type="journal article" date="2023" name="Int. J. Mol. Sci.">
        <title>Metagenomics Revealed a New Genus 'Candidatus Thiocaldithrix dubininis' gen. nov., sp. nov. and a New Species 'Candidatus Thiothrix putei' sp. nov. in the Family Thiotrichaceae, Some Members of Which Have Traits of Both Na+- and H+-Motive Energetics.</title>
        <authorList>
            <person name="Ravin N.V."/>
            <person name="Muntyan M.S."/>
            <person name="Smolyakov D.D."/>
            <person name="Rudenko T.S."/>
            <person name="Beletsky A.V."/>
            <person name="Mardanov A.V."/>
            <person name="Grabovich M.Y."/>
        </authorList>
    </citation>
    <scope>NUCLEOTIDE SEQUENCE</scope>
    <source>
        <strain evidence="6">GKL-01</strain>
    </source>
</reference>
<dbReference type="GO" id="GO:0051231">
    <property type="term" value="P:spindle elongation"/>
    <property type="evidence" value="ECO:0007669"/>
    <property type="project" value="TreeGrafter"/>
</dbReference>
<keyword evidence="4" id="KW-0206">Cytoskeleton</keyword>
<dbReference type="Proteomes" id="UP001300672">
    <property type="component" value="Chromosome"/>
</dbReference>
<proteinExistence type="predicted"/>
<keyword evidence="2" id="KW-0963">Cytoplasm</keyword>
<dbReference type="AlphaFoldDB" id="A0AA95HCA2"/>
<dbReference type="InterPro" id="IPR047149">
    <property type="entry name" value="KIF11-like"/>
</dbReference>
<keyword evidence="5" id="KW-1133">Transmembrane helix</keyword>
<evidence type="ECO:0000256" key="3">
    <source>
        <dbReference type="ARBA" id="ARBA00023175"/>
    </source>
</evidence>
<feature type="transmembrane region" description="Helical" evidence="5">
    <location>
        <begin position="51"/>
        <end position="78"/>
    </location>
</feature>
<dbReference type="KEGG" id="tdu:QJT80_06340"/>
<dbReference type="GO" id="GO:0005876">
    <property type="term" value="C:spindle microtubule"/>
    <property type="evidence" value="ECO:0007669"/>
    <property type="project" value="TreeGrafter"/>
</dbReference>
<evidence type="ECO:0000256" key="4">
    <source>
        <dbReference type="ARBA" id="ARBA00023212"/>
    </source>
</evidence>
<dbReference type="PANTHER" id="PTHR47970">
    <property type="entry name" value="KINESIN-LIKE PROTEIN KIF11"/>
    <property type="match status" value="1"/>
</dbReference>
<feature type="transmembrane region" description="Helical" evidence="5">
    <location>
        <begin position="90"/>
        <end position="111"/>
    </location>
</feature>
<gene>
    <name evidence="6" type="ORF">QJT80_06340</name>
</gene>
<dbReference type="GO" id="GO:0008574">
    <property type="term" value="F:plus-end-directed microtubule motor activity"/>
    <property type="evidence" value="ECO:0007669"/>
    <property type="project" value="TreeGrafter"/>
</dbReference>
<dbReference type="EMBL" id="CP124755">
    <property type="protein sequence ID" value="WGZ92096.1"/>
    <property type="molecule type" value="Genomic_DNA"/>
</dbReference>
<dbReference type="PANTHER" id="PTHR47970:SF12">
    <property type="entry name" value="KINESIN FAMILY MEMBER 11"/>
    <property type="match status" value="1"/>
</dbReference>
<keyword evidence="5" id="KW-0812">Transmembrane</keyword>
<name>A0AA95HCA2_9GAMM</name>
<keyword evidence="5" id="KW-0472">Membrane</keyword>
<reference evidence="6" key="2">
    <citation type="submission" date="2023-04" db="EMBL/GenBank/DDBJ databases">
        <authorList>
            <person name="Beletskiy A.V."/>
            <person name="Mardanov A.V."/>
            <person name="Ravin N.V."/>
        </authorList>
    </citation>
    <scope>NUCLEOTIDE SEQUENCE</scope>
    <source>
        <strain evidence="6">GKL-01</strain>
    </source>
</reference>
<organism evidence="6">
    <name type="scientific">Candidatus Thiocaldithrix dubininis</name>
    <dbReference type="NCBI Taxonomy" id="3080823"/>
    <lineage>
        <taxon>Bacteria</taxon>
        <taxon>Pseudomonadati</taxon>
        <taxon>Pseudomonadota</taxon>
        <taxon>Gammaproteobacteria</taxon>
        <taxon>Thiotrichales</taxon>
        <taxon>Thiotrichaceae</taxon>
        <taxon>Candidatus Thiocaldithrix</taxon>
    </lineage>
</organism>
<accession>A0AA95HCA2</accession>
<evidence type="ECO:0000256" key="2">
    <source>
        <dbReference type="ARBA" id="ARBA00022490"/>
    </source>
</evidence>
<keyword evidence="3" id="KW-0505">Motor protein</keyword>
<comment type="subcellular location">
    <subcellularLocation>
        <location evidence="1">Cytoplasm</location>
        <location evidence="1">Cytoskeleton</location>
    </subcellularLocation>
</comment>
<protein>
    <recommendedName>
        <fullName evidence="7">MotA/TolQ/ExbB proton channel domain-containing protein</fullName>
    </recommendedName>
</protein>